<feature type="transmembrane region" description="Helical" evidence="9">
    <location>
        <begin position="910"/>
        <end position="932"/>
    </location>
</feature>
<evidence type="ECO:0000256" key="6">
    <source>
        <dbReference type="ARBA" id="ARBA00023136"/>
    </source>
</evidence>
<dbReference type="SUPFAM" id="SSF48403">
    <property type="entry name" value="Ankyrin repeat"/>
    <property type="match status" value="1"/>
</dbReference>
<dbReference type="SUPFAM" id="SSF144083">
    <property type="entry name" value="Magnesium transport protein CorA, transmembrane region"/>
    <property type="match status" value="1"/>
</dbReference>
<evidence type="ECO:0000256" key="5">
    <source>
        <dbReference type="ARBA" id="ARBA00023043"/>
    </source>
</evidence>
<feature type="compositionally biased region" description="Gly residues" evidence="8">
    <location>
        <begin position="1064"/>
        <end position="1075"/>
    </location>
</feature>
<keyword evidence="6 9" id="KW-0472">Membrane</keyword>
<dbReference type="PROSITE" id="PS50088">
    <property type="entry name" value="ANK_REPEAT"/>
    <property type="match status" value="2"/>
</dbReference>
<sequence>MEPSHTKRRRIKQFFRLPRARQSSPSSHLSQRESGLRSPLRRFSTFEKEAQEEKEKRTWIGRNLRKAIQRHEGWENGSDPNAIVELYIGNESLDPRDQKGRTPLHVAAELGKVDLLGLFLERHNVKLDTVDFGKQTALHLATINDHVECVRQLLQAGADAELLDRNGHLPRFYSRSGEMRKLYDNPPKAVTASNSPFQSLHLRSQSALALSRPETLDGPRRSVCEYFKASIWEPNSLSNSMWRLVSVWDLIYEPKDDLCKLGDDKGDKSVKKRWIHLPIVSKDLVLDLVRSTYAASSRGSREFDEIERFVNAAFEEFKGSASDGKHHFKLKHQVTYKGDSTSDTQLCALVFPVIDVDKKDLVHYGRTSERRLAEGFDKPEADGLCLNELEKRHVHRMLQAANFMKQPLPRSLDQSYHEDLREDELNLLDNDQVILRFIRDMRKRCSNAVPQTAGAQRRDEVTDSTIPNQPAQAPSAEAEESQFQAAFIHRPTEIVIANSPNSRGSRELEEHGQNPVELPTSSKTLQTPIRTPKTGATYRPGMLPRANTATTISSTEAAEFKRLWEIAQAGPAAGVLPGVPKDQSSASQDVNQVQSQEPDLVRASLTTSQAEEKAQPHVPAETETDQESIQQAADDFLIVPNFWLFKLDADTTVTLYAERWDVNNEHKLHNHILKTVNDDPIINNPNDDASDDMAIVSEVIIKACMSFEAKAMVKCDDPDADSDVPVHLRYKMEPVTFTKSFSASIAQTYFQVTRRFDELKAVMGSLSKDPTKFYADTQRETAILIDVDDTIGEIGMIKRILLTQSNALTQFQGRGPGSFQLSGTANKSESLQRFEALEAEAERVRSMVTTLLKLRQREATLEDALSMGEQSTMLFVFTVVTVLFAPLSFVAGLLSLSIDGLPEKWTKSPLAEVFGLSALATTALCTILYILFKMYQTRNLAHARRHHHGHRVHNITSGSDLDDYESLKRCWWWERLGLGFAARYLGHPSPHHRARTIIDGKPAFQHSEYAMSGGLSLPGTEPDPSHNRSQTRKRVFGSHKGREGEHQGYGGLGSSSRFPVTGGQKTGGAGDGGTTPTGLRGGRRIRSGGGSFSSFSSSLMSLTWNRRARPGGGALGGKEDVEFGVIAAA</sequence>
<dbReference type="PANTHER" id="PTHR24124">
    <property type="entry name" value="ANKYRIN REPEAT FAMILY A"/>
    <property type="match status" value="1"/>
</dbReference>
<evidence type="ECO:0000256" key="1">
    <source>
        <dbReference type="ARBA" id="ARBA00004141"/>
    </source>
</evidence>
<feature type="compositionally biased region" description="Polar residues" evidence="8">
    <location>
        <begin position="519"/>
        <end position="529"/>
    </location>
</feature>
<proteinExistence type="predicted"/>
<feature type="transmembrane region" description="Helical" evidence="9">
    <location>
        <begin position="874"/>
        <end position="898"/>
    </location>
</feature>
<dbReference type="GO" id="GO:0005634">
    <property type="term" value="C:nucleus"/>
    <property type="evidence" value="ECO:0007669"/>
    <property type="project" value="TreeGrafter"/>
</dbReference>
<feature type="compositionally biased region" description="Basic residues" evidence="8">
    <location>
        <begin position="1"/>
        <end position="13"/>
    </location>
</feature>
<feature type="region of interest" description="Disordered" evidence="8">
    <location>
        <begin position="448"/>
        <end position="477"/>
    </location>
</feature>
<feature type="compositionally biased region" description="Polar residues" evidence="8">
    <location>
        <begin position="582"/>
        <end position="597"/>
    </location>
</feature>
<evidence type="ECO:0000313" key="11">
    <source>
        <dbReference type="Proteomes" id="UP001303222"/>
    </source>
</evidence>
<keyword evidence="5 7" id="KW-0040">ANK repeat</keyword>
<evidence type="ECO:0008006" key="12">
    <source>
        <dbReference type="Google" id="ProtNLM"/>
    </source>
</evidence>
<gene>
    <name evidence="10" type="ORF">QBC32DRAFT_356167</name>
</gene>
<dbReference type="PRINTS" id="PR01415">
    <property type="entry name" value="ANKYRIN"/>
</dbReference>
<evidence type="ECO:0000256" key="8">
    <source>
        <dbReference type="SAM" id="MobiDB-lite"/>
    </source>
</evidence>
<dbReference type="SMART" id="SM00248">
    <property type="entry name" value="ANK"/>
    <property type="match status" value="2"/>
</dbReference>
<evidence type="ECO:0000256" key="7">
    <source>
        <dbReference type="PROSITE-ProRule" id="PRU00023"/>
    </source>
</evidence>
<feature type="region of interest" description="Disordered" evidence="8">
    <location>
        <begin position="1"/>
        <end position="49"/>
    </location>
</feature>
<comment type="subcellular location">
    <subcellularLocation>
        <location evidence="1">Membrane</location>
        <topology evidence="1">Multi-pass membrane protein</topology>
    </subcellularLocation>
</comment>
<keyword evidence="2 9" id="KW-0812">Transmembrane</keyword>
<feature type="region of interest" description="Disordered" evidence="8">
    <location>
        <begin position="499"/>
        <end position="544"/>
    </location>
</feature>
<dbReference type="InterPro" id="IPR045863">
    <property type="entry name" value="CorA_TM1_TM2"/>
</dbReference>
<dbReference type="InterPro" id="IPR036770">
    <property type="entry name" value="Ankyrin_rpt-contain_sf"/>
</dbReference>
<keyword evidence="4 9" id="KW-1133">Transmembrane helix</keyword>
<feature type="region of interest" description="Disordered" evidence="8">
    <location>
        <begin position="1011"/>
        <end position="1094"/>
    </location>
</feature>
<dbReference type="AlphaFoldDB" id="A0AAN6NNK6"/>
<dbReference type="EMBL" id="MU859471">
    <property type="protein sequence ID" value="KAK3946917.1"/>
    <property type="molecule type" value="Genomic_DNA"/>
</dbReference>
<evidence type="ECO:0000313" key="10">
    <source>
        <dbReference type="EMBL" id="KAK3946917.1"/>
    </source>
</evidence>
<dbReference type="Gene3D" id="1.25.40.20">
    <property type="entry name" value="Ankyrin repeat-containing domain"/>
    <property type="match status" value="1"/>
</dbReference>
<evidence type="ECO:0000256" key="9">
    <source>
        <dbReference type="SAM" id="Phobius"/>
    </source>
</evidence>
<accession>A0AAN6NNK6</accession>
<dbReference type="Gene3D" id="1.20.58.340">
    <property type="entry name" value="Magnesium transport protein CorA, transmembrane region"/>
    <property type="match status" value="1"/>
</dbReference>
<dbReference type="Proteomes" id="UP001303222">
    <property type="component" value="Unassembled WGS sequence"/>
</dbReference>
<dbReference type="GO" id="GO:0016020">
    <property type="term" value="C:membrane"/>
    <property type="evidence" value="ECO:0007669"/>
    <property type="project" value="UniProtKB-SubCell"/>
</dbReference>
<dbReference type="Pfam" id="PF01544">
    <property type="entry name" value="CorA"/>
    <property type="match status" value="1"/>
</dbReference>
<dbReference type="GO" id="GO:0046873">
    <property type="term" value="F:metal ion transmembrane transporter activity"/>
    <property type="evidence" value="ECO:0007669"/>
    <property type="project" value="InterPro"/>
</dbReference>
<evidence type="ECO:0000256" key="2">
    <source>
        <dbReference type="ARBA" id="ARBA00022692"/>
    </source>
</evidence>
<evidence type="ECO:0000256" key="3">
    <source>
        <dbReference type="ARBA" id="ARBA00022737"/>
    </source>
</evidence>
<dbReference type="PANTHER" id="PTHR24124:SF14">
    <property type="entry name" value="CHROMOSOME UNDETERMINED SCAFFOLD_25, WHOLE GENOME SHOTGUN SEQUENCE"/>
    <property type="match status" value="1"/>
</dbReference>
<keyword evidence="3" id="KW-0677">Repeat</keyword>
<dbReference type="Pfam" id="PF12796">
    <property type="entry name" value="Ank_2"/>
    <property type="match status" value="1"/>
</dbReference>
<reference evidence="10" key="2">
    <citation type="submission" date="2023-06" db="EMBL/GenBank/DDBJ databases">
        <authorList>
            <consortium name="Lawrence Berkeley National Laboratory"/>
            <person name="Mondo S.J."/>
            <person name="Hensen N."/>
            <person name="Bonometti L."/>
            <person name="Westerberg I."/>
            <person name="Brannstrom I.O."/>
            <person name="Guillou S."/>
            <person name="Cros-Aarteil S."/>
            <person name="Calhoun S."/>
            <person name="Haridas S."/>
            <person name="Kuo A."/>
            <person name="Pangilinan J."/>
            <person name="Riley R."/>
            <person name="Labutti K."/>
            <person name="Andreopoulos B."/>
            <person name="Lipzen A."/>
            <person name="Chen C."/>
            <person name="Yanf M."/>
            <person name="Daum C."/>
            <person name="Ng V."/>
            <person name="Clum A."/>
            <person name="Steindorff A."/>
            <person name="Ohm R."/>
            <person name="Martin F."/>
            <person name="Silar P."/>
            <person name="Natvig D."/>
            <person name="Lalanne C."/>
            <person name="Gautier V."/>
            <person name="Ament-Velasquez S.L."/>
            <person name="Kruys A."/>
            <person name="Hutchinson M.I."/>
            <person name="Powell A.J."/>
            <person name="Barry K."/>
            <person name="Miller A.N."/>
            <person name="Grigoriev I.V."/>
            <person name="Debuchy R."/>
            <person name="Gladieux P."/>
            <person name="Thoren M.H."/>
            <person name="Johannesson H."/>
        </authorList>
    </citation>
    <scope>NUCLEOTIDE SEQUENCE</scope>
    <source>
        <strain evidence="10">CBS 626.80</strain>
    </source>
</reference>
<dbReference type="GO" id="GO:0010468">
    <property type="term" value="P:regulation of gene expression"/>
    <property type="evidence" value="ECO:0007669"/>
    <property type="project" value="TreeGrafter"/>
</dbReference>
<protein>
    <recommendedName>
        <fullName evidence="12">Ankyrin repeat protein</fullName>
    </recommendedName>
</protein>
<feature type="repeat" description="ANK" evidence="7">
    <location>
        <begin position="133"/>
        <end position="165"/>
    </location>
</feature>
<reference evidence="10" key="1">
    <citation type="journal article" date="2023" name="Mol. Phylogenet. Evol.">
        <title>Genome-scale phylogeny and comparative genomics of the fungal order Sordariales.</title>
        <authorList>
            <person name="Hensen N."/>
            <person name="Bonometti L."/>
            <person name="Westerberg I."/>
            <person name="Brannstrom I.O."/>
            <person name="Guillou S."/>
            <person name="Cros-Aarteil S."/>
            <person name="Calhoun S."/>
            <person name="Haridas S."/>
            <person name="Kuo A."/>
            <person name="Mondo S."/>
            <person name="Pangilinan J."/>
            <person name="Riley R."/>
            <person name="LaButti K."/>
            <person name="Andreopoulos B."/>
            <person name="Lipzen A."/>
            <person name="Chen C."/>
            <person name="Yan M."/>
            <person name="Daum C."/>
            <person name="Ng V."/>
            <person name="Clum A."/>
            <person name="Steindorff A."/>
            <person name="Ohm R.A."/>
            <person name="Martin F."/>
            <person name="Silar P."/>
            <person name="Natvig D.O."/>
            <person name="Lalanne C."/>
            <person name="Gautier V."/>
            <person name="Ament-Velasquez S.L."/>
            <person name="Kruys A."/>
            <person name="Hutchinson M.I."/>
            <person name="Powell A.J."/>
            <person name="Barry K."/>
            <person name="Miller A.N."/>
            <person name="Grigoriev I.V."/>
            <person name="Debuchy R."/>
            <person name="Gladieux P."/>
            <person name="Hiltunen Thoren M."/>
            <person name="Johannesson H."/>
        </authorList>
    </citation>
    <scope>NUCLEOTIDE SEQUENCE</scope>
    <source>
        <strain evidence="10">CBS 626.80</strain>
    </source>
</reference>
<feature type="compositionally biased region" description="Basic residues" evidence="8">
    <location>
        <begin position="1029"/>
        <end position="1039"/>
    </location>
</feature>
<feature type="region of interest" description="Disordered" evidence="8">
    <location>
        <begin position="575"/>
        <end position="628"/>
    </location>
</feature>
<feature type="repeat" description="ANK" evidence="7">
    <location>
        <begin position="99"/>
        <end position="132"/>
    </location>
</feature>
<organism evidence="10 11">
    <name type="scientific">Pseudoneurospora amorphoporcata</name>
    <dbReference type="NCBI Taxonomy" id="241081"/>
    <lineage>
        <taxon>Eukaryota</taxon>
        <taxon>Fungi</taxon>
        <taxon>Dikarya</taxon>
        <taxon>Ascomycota</taxon>
        <taxon>Pezizomycotina</taxon>
        <taxon>Sordariomycetes</taxon>
        <taxon>Sordariomycetidae</taxon>
        <taxon>Sordariales</taxon>
        <taxon>Sordariaceae</taxon>
        <taxon>Pseudoneurospora</taxon>
    </lineage>
</organism>
<keyword evidence="11" id="KW-1185">Reference proteome</keyword>
<dbReference type="InterPro" id="IPR002523">
    <property type="entry name" value="MgTranspt_CorA/ZnTranspt_ZntB"/>
</dbReference>
<comment type="caution">
    <text evidence="10">The sequence shown here is derived from an EMBL/GenBank/DDBJ whole genome shotgun (WGS) entry which is preliminary data.</text>
</comment>
<evidence type="ECO:0000256" key="4">
    <source>
        <dbReference type="ARBA" id="ARBA00022989"/>
    </source>
</evidence>
<name>A0AAN6NNK6_9PEZI</name>
<dbReference type="PROSITE" id="PS50297">
    <property type="entry name" value="ANK_REP_REGION"/>
    <property type="match status" value="2"/>
</dbReference>
<dbReference type="InterPro" id="IPR002110">
    <property type="entry name" value="Ankyrin_rpt"/>
</dbReference>